<sequence>MQIDARIVRASIYAKNSEKKETVLNKNQISAGGSAHLGRWTGCRASSVSG</sequence>
<dbReference type="Proteomes" id="UP001431019">
    <property type="component" value="Unassembled WGS sequence"/>
</dbReference>
<evidence type="ECO:0000313" key="2">
    <source>
        <dbReference type="Proteomes" id="UP001431019"/>
    </source>
</evidence>
<dbReference type="RefSeq" id="WP_230512386.1">
    <property type="nucleotide sequence ID" value="NZ_JAJITD010000015.1"/>
</dbReference>
<keyword evidence="2" id="KW-1185">Reference proteome</keyword>
<gene>
    <name evidence="1" type="ORF">LJ656_25945</name>
</gene>
<organism evidence="1 2">
    <name type="scientific">Paraburkholderia sejongensis</name>
    <dbReference type="NCBI Taxonomy" id="2886946"/>
    <lineage>
        <taxon>Bacteria</taxon>
        <taxon>Pseudomonadati</taxon>
        <taxon>Pseudomonadota</taxon>
        <taxon>Betaproteobacteria</taxon>
        <taxon>Burkholderiales</taxon>
        <taxon>Burkholderiaceae</taxon>
        <taxon>Paraburkholderia</taxon>
    </lineage>
</organism>
<comment type="caution">
    <text evidence="1">The sequence shown here is derived from an EMBL/GenBank/DDBJ whole genome shotgun (WGS) entry which is preliminary data.</text>
</comment>
<dbReference type="EMBL" id="JAJITD010000015">
    <property type="protein sequence ID" value="MCC8396034.1"/>
    <property type="molecule type" value="Genomic_DNA"/>
</dbReference>
<protein>
    <submittedName>
        <fullName evidence="1">Uncharacterized protein</fullName>
    </submittedName>
</protein>
<reference evidence="1 2" key="1">
    <citation type="submission" date="2021-11" db="EMBL/GenBank/DDBJ databases">
        <authorList>
            <person name="Oh E.-T."/>
            <person name="Kim S.-B."/>
        </authorList>
    </citation>
    <scope>NUCLEOTIDE SEQUENCE [LARGE SCALE GENOMIC DNA]</scope>
    <source>
        <strain evidence="1 2">MMS20-SJTR3</strain>
    </source>
</reference>
<evidence type="ECO:0000313" key="1">
    <source>
        <dbReference type="EMBL" id="MCC8396034.1"/>
    </source>
</evidence>
<accession>A0ABS8K1K0</accession>
<name>A0ABS8K1K0_9BURK</name>
<proteinExistence type="predicted"/>